<keyword evidence="4" id="KW-1185">Reference proteome</keyword>
<dbReference type="PROSITE" id="PS51257">
    <property type="entry name" value="PROKAR_LIPOPROTEIN"/>
    <property type="match status" value="1"/>
</dbReference>
<reference evidence="2 3" key="1">
    <citation type="submission" date="2016-05" db="EMBL/GenBank/DDBJ databases">
        <title>Pathogenic, phenotypic and molecular characterisation of Xanthomonas nasturtii sp. nov. and Xanthomonas floridensis sp. nov., new species of Xanthomonas associated with watercress production in Florida.</title>
        <authorList>
            <person name="Vicente J.G."/>
            <person name="Rothwell S."/>
            <person name="Holub E.B."/>
            <person name="Studholme D.J."/>
        </authorList>
    </citation>
    <scope>NUCLEOTIDE SEQUENCE [LARGE SCALE GENOMIC DNA]</scope>
    <source>
        <strain evidence="2 3">WHRI 8848</strain>
    </source>
</reference>
<comment type="caution">
    <text evidence="2">The sequence shown here is derived from an EMBL/GenBank/DDBJ whole genome shotgun (WGS) entry which is preliminary data.</text>
</comment>
<dbReference type="RefSeq" id="WP_064508901.1">
    <property type="nucleotide sequence ID" value="NZ_JAYFSN010000017.1"/>
</dbReference>
<sequence length="176" mass="18100">MKLLISAVMASVLLVGCGKSEPKVVVSGENDSGGVTFNGKSVTLKRSGLPAATISADGALSIDGKPVNLNDVQHQAMRNYYAQIQGVAAKGIDIGTQGAAFGAHAAGEALKGVLSGNPDQIGDKIEAEAETFKQKAKLICDQLDKLRGAQDAAASAVPEFGPYANLTQKDVADCRD</sequence>
<dbReference type="Proteomes" id="UP001303614">
    <property type="component" value="Unassembled WGS sequence"/>
</dbReference>
<dbReference type="EMBL" id="LXNG01000014">
    <property type="protein sequence ID" value="OAG67754.1"/>
    <property type="molecule type" value="Genomic_DNA"/>
</dbReference>
<gene>
    <name evidence="2" type="ORF">A7D17_16365</name>
    <name evidence="1" type="ORF">VB146_05655</name>
</gene>
<evidence type="ECO:0000313" key="1">
    <source>
        <dbReference type="EMBL" id="MEA5123363.1"/>
    </source>
</evidence>
<dbReference type="AlphaFoldDB" id="A0A1A9MB47"/>
<dbReference type="Pfam" id="PF11101">
    <property type="entry name" value="DUF2884"/>
    <property type="match status" value="1"/>
</dbReference>
<dbReference type="InterPro" id="IPR021307">
    <property type="entry name" value="DUF2884"/>
</dbReference>
<evidence type="ECO:0000313" key="4">
    <source>
        <dbReference type="Proteomes" id="UP001303614"/>
    </source>
</evidence>
<evidence type="ECO:0000313" key="2">
    <source>
        <dbReference type="EMBL" id="OAG67754.1"/>
    </source>
</evidence>
<dbReference type="OrthoDB" id="6057407at2"/>
<protein>
    <submittedName>
        <fullName evidence="1">DUF2884 family protein</fullName>
    </submittedName>
</protein>
<organism evidence="2 3">
    <name type="scientific">Xanthomonas floridensis</name>
    <dbReference type="NCBI Taxonomy" id="1843580"/>
    <lineage>
        <taxon>Bacteria</taxon>
        <taxon>Pseudomonadati</taxon>
        <taxon>Pseudomonadota</taxon>
        <taxon>Gammaproteobacteria</taxon>
        <taxon>Lysobacterales</taxon>
        <taxon>Lysobacteraceae</taxon>
        <taxon>Xanthomonas</taxon>
    </lineage>
</organism>
<dbReference type="Proteomes" id="UP000077659">
    <property type="component" value="Unassembled WGS sequence"/>
</dbReference>
<evidence type="ECO:0000313" key="3">
    <source>
        <dbReference type="Proteomes" id="UP000077659"/>
    </source>
</evidence>
<dbReference type="EMBL" id="JAYFSO010000005">
    <property type="protein sequence ID" value="MEA5123363.1"/>
    <property type="molecule type" value="Genomic_DNA"/>
</dbReference>
<proteinExistence type="predicted"/>
<name>A0A1A9MB47_9XANT</name>
<reference evidence="1 4" key="2">
    <citation type="submission" date="2023-12" db="EMBL/GenBank/DDBJ databases">
        <title>Genome sequencing of Xanthomonas floridensis.</title>
        <authorList>
            <person name="Greer S."/>
            <person name="Harrison J."/>
            <person name="Grant M."/>
            <person name="Vicente J."/>
            <person name="Studholme D."/>
        </authorList>
    </citation>
    <scope>NUCLEOTIDE SEQUENCE [LARGE SCALE GENOMIC DNA]</scope>
    <source>
        <strain evidence="1 4">WHRI 8848</strain>
    </source>
</reference>
<dbReference type="STRING" id="1843580.A7D17_16365"/>
<accession>A0A1A9MB47</accession>